<feature type="compositionally biased region" description="Basic and acidic residues" evidence="1">
    <location>
        <begin position="27"/>
        <end position="39"/>
    </location>
</feature>
<feature type="region of interest" description="Disordered" evidence="1">
    <location>
        <begin position="27"/>
        <end position="61"/>
    </location>
</feature>
<dbReference type="Proteomes" id="UP000273083">
    <property type="component" value="Unassembled WGS sequence"/>
</dbReference>
<evidence type="ECO:0000256" key="1">
    <source>
        <dbReference type="SAM" id="MobiDB-lite"/>
    </source>
</evidence>
<dbReference type="InterPro" id="IPR048447">
    <property type="entry name" value="DUF1980_C"/>
</dbReference>
<name>A0A3N1XCL3_9FIRM</name>
<dbReference type="Pfam" id="PF21537">
    <property type="entry name" value="DUF1980_C"/>
    <property type="match status" value="1"/>
</dbReference>
<dbReference type="OrthoDB" id="1778827at2"/>
<sequence length="182" mass="20710">MIKKGILSIIFITLLFTGITGCTKRNEDKNIDKTTDNKSQDVTVLKRKTEQTTDSDDGEGVDNNEIIEITEKMFLTQINDIYYNFPDYEGRKIKVEGMYDSVESYLDGSTLHMVYRNGPGCCGNDGWGGFYLNYEGEYPAKNDWIQVIGTAQLVEMDGYPLLYLNVSELTVMEERGAEYVEQ</sequence>
<accession>A0A3N1XCL3</accession>
<feature type="domain" description="DUF1980" evidence="2">
    <location>
        <begin position="53"/>
        <end position="180"/>
    </location>
</feature>
<evidence type="ECO:0000259" key="2">
    <source>
        <dbReference type="Pfam" id="PF21537"/>
    </source>
</evidence>
<evidence type="ECO:0000313" key="4">
    <source>
        <dbReference type="Proteomes" id="UP000273083"/>
    </source>
</evidence>
<organism evidence="3 4">
    <name type="scientific">Mobilisporobacter senegalensis</name>
    <dbReference type="NCBI Taxonomy" id="1329262"/>
    <lineage>
        <taxon>Bacteria</taxon>
        <taxon>Bacillati</taxon>
        <taxon>Bacillota</taxon>
        <taxon>Clostridia</taxon>
        <taxon>Lachnospirales</taxon>
        <taxon>Lachnospiraceae</taxon>
        <taxon>Mobilisporobacter</taxon>
    </lineage>
</organism>
<evidence type="ECO:0000313" key="3">
    <source>
        <dbReference type="EMBL" id="ROR23871.1"/>
    </source>
</evidence>
<reference evidence="3 4" key="1">
    <citation type="submission" date="2018-11" db="EMBL/GenBank/DDBJ databases">
        <title>Genomic Encyclopedia of Type Strains, Phase IV (KMG-IV): sequencing the most valuable type-strain genomes for metagenomic binning, comparative biology and taxonomic classification.</title>
        <authorList>
            <person name="Goeker M."/>
        </authorList>
    </citation>
    <scope>NUCLEOTIDE SEQUENCE [LARGE SCALE GENOMIC DNA]</scope>
    <source>
        <strain evidence="3 4">DSM 26537</strain>
    </source>
</reference>
<keyword evidence="4" id="KW-1185">Reference proteome</keyword>
<gene>
    <name evidence="3" type="ORF">EDD66_1122</name>
</gene>
<dbReference type="EMBL" id="RJVG01000012">
    <property type="protein sequence ID" value="ROR23871.1"/>
    <property type="molecule type" value="Genomic_DNA"/>
</dbReference>
<proteinExistence type="predicted"/>
<comment type="caution">
    <text evidence="3">The sequence shown here is derived from an EMBL/GenBank/DDBJ whole genome shotgun (WGS) entry which is preliminary data.</text>
</comment>
<dbReference type="PROSITE" id="PS51257">
    <property type="entry name" value="PROKAR_LIPOPROTEIN"/>
    <property type="match status" value="1"/>
</dbReference>
<dbReference type="RefSeq" id="WP_123610494.1">
    <property type="nucleotide sequence ID" value="NZ_RJVG01000012.1"/>
</dbReference>
<protein>
    <submittedName>
        <fullName evidence="3">Putative membrane protein</fullName>
    </submittedName>
</protein>
<dbReference type="AlphaFoldDB" id="A0A3N1XCL3"/>